<dbReference type="Pfam" id="PF03849">
    <property type="entry name" value="Tfb2"/>
    <property type="match status" value="1"/>
</dbReference>
<reference evidence="13 14" key="1">
    <citation type="submission" date="2021-12" db="EMBL/GenBank/DDBJ databases">
        <title>High titer production of polyol ester of fatty acids by Rhodotorula paludigena BS15 towards product separation-free biomass refinery.</title>
        <authorList>
            <person name="Mano J."/>
            <person name="Ono H."/>
            <person name="Tanaka T."/>
            <person name="Naito K."/>
            <person name="Sushida H."/>
            <person name="Ike M."/>
            <person name="Tokuyasu K."/>
            <person name="Kitaoka M."/>
        </authorList>
    </citation>
    <scope>NUCLEOTIDE SEQUENCE [LARGE SCALE GENOMIC DNA]</scope>
    <source>
        <strain evidence="13 14">BS15</strain>
    </source>
</reference>
<comment type="function">
    <text evidence="9">Component of the general transcription and DNA repair factor IIH (TFIIH) core complex which is involved in general and transcription-coupled nucleotide excision repair (NER) of damaged DNA.</text>
</comment>
<dbReference type="GO" id="GO:0000439">
    <property type="term" value="C:transcription factor TFIIH core complex"/>
    <property type="evidence" value="ECO:0007669"/>
    <property type="project" value="InterPro"/>
</dbReference>
<evidence type="ECO:0000256" key="10">
    <source>
        <dbReference type="SAM" id="MobiDB-lite"/>
    </source>
</evidence>
<dbReference type="AlphaFoldDB" id="A0AAV5GUK2"/>
<dbReference type="Pfam" id="PF18307">
    <property type="entry name" value="Tfb2_C"/>
    <property type="match status" value="1"/>
</dbReference>
<feature type="compositionally biased region" description="Low complexity" evidence="10">
    <location>
        <begin position="972"/>
        <end position="994"/>
    </location>
</feature>
<dbReference type="GO" id="GO:0005675">
    <property type="term" value="C:transcription factor TFIIH holo complex"/>
    <property type="evidence" value="ECO:0007669"/>
    <property type="project" value="TreeGrafter"/>
</dbReference>
<feature type="compositionally biased region" description="Acidic residues" evidence="10">
    <location>
        <begin position="957"/>
        <end position="971"/>
    </location>
</feature>
<name>A0AAV5GUK2_9BASI</name>
<evidence type="ECO:0000256" key="2">
    <source>
        <dbReference type="ARBA" id="ARBA00004123"/>
    </source>
</evidence>
<evidence type="ECO:0000256" key="6">
    <source>
        <dbReference type="ARBA" id="ARBA00023163"/>
    </source>
</evidence>
<evidence type="ECO:0000256" key="1">
    <source>
        <dbReference type="ARBA" id="ARBA00002817"/>
    </source>
</evidence>
<dbReference type="InterPro" id="IPR012337">
    <property type="entry name" value="RNaseH-like_sf"/>
</dbReference>
<keyword evidence="14" id="KW-1185">Reference proteome</keyword>
<dbReference type="InterPro" id="IPR036397">
    <property type="entry name" value="RNaseH_sf"/>
</dbReference>
<comment type="caution">
    <text evidence="13">The sequence shown here is derived from an EMBL/GenBank/DDBJ whole genome shotgun (WGS) entry which is preliminary data.</text>
</comment>
<dbReference type="InterPro" id="IPR040662">
    <property type="entry name" value="Tfb2_C"/>
</dbReference>
<comment type="similarity">
    <text evidence="3 9">Belongs to the TFB2 family.</text>
</comment>
<dbReference type="Gene3D" id="3.30.420.10">
    <property type="entry name" value="Ribonuclease H-like superfamily/Ribonuclease H"/>
    <property type="match status" value="1"/>
</dbReference>
<dbReference type="GO" id="GO:0006366">
    <property type="term" value="P:transcription by RNA polymerase II"/>
    <property type="evidence" value="ECO:0007669"/>
    <property type="project" value="UniProtKB-ARBA"/>
</dbReference>
<evidence type="ECO:0000256" key="7">
    <source>
        <dbReference type="ARBA" id="ARBA00023204"/>
    </source>
</evidence>
<dbReference type="PANTHER" id="PTHR13152:SF0">
    <property type="entry name" value="GENERAL TRANSCRIPTION FACTOR IIH SUBUNIT 4"/>
    <property type="match status" value="1"/>
</dbReference>
<dbReference type="NCBIfam" id="TIGR00625">
    <property type="entry name" value="tfb2"/>
    <property type="match status" value="1"/>
</dbReference>
<keyword evidence="5 9" id="KW-0805">Transcription regulation</keyword>
<evidence type="ECO:0000313" key="13">
    <source>
        <dbReference type="EMBL" id="GJN93614.1"/>
    </source>
</evidence>
<evidence type="ECO:0000256" key="9">
    <source>
        <dbReference type="RuleBase" id="RU364024"/>
    </source>
</evidence>
<evidence type="ECO:0000313" key="14">
    <source>
        <dbReference type="Proteomes" id="UP001342314"/>
    </source>
</evidence>
<evidence type="ECO:0000256" key="4">
    <source>
        <dbReference type="ARBA" id="ARBA00022763"/>
    </source>
</evidence>
<dbReference type="FunFam" id="3.30.70.2610:FF:000001">
    <property type="entry name" value="General transcription factor IIH subunit 4"/>
    <property type="match status" value="1"/>
</dbReference>
<dbReference type="Gene3D" id="3.30.70.2610">
    <property type="match status" value="1"/>
</dbReference>
<feature type="region of interest" description="Disordered" evidence="10">
    <location>
        <begin position="890"/>
        <end position="1000"/>
    </location>
</feature>
<gene>
    <name evidence="13" type="ORF">Rhopal_006671-T1</name>
</gene>
<proteinExistence type="inferred from homology"/>
<dbReference type="PANTHER" id="PTHR13152">
    <property type="entry name" value="TFIIH, POLYPEPTIDE 4"/>
    <property type="match status" value="1"/>
</dbReference>
<feature type="region of interest" description="Disordered" evidence="10">
    <location>
        <begin position="1255"/>
        <end position="1279"/>
    </location>
</feature>
<dbReference type="GO" id="GO:0001671">
    <property type="term" value="F:ATPase activator activity"/>
    <property type="evidence" value="ECO:0007669"/>
    <property type="project" value="InterPro"/>
</dbReference>
<dbReference type="GO" id="GO:0006289">
    <property type="term" value="P:nucleotide-excision repair"/>
    <property type="evidence" value="ECO:0007669"/>
    <property type="project" value="InterPro"/>
</dbReference>
<protein>
    <recommendedName>
        <fullName evidence="9">RNA polymerase II transcription factor B subunit 2</fullName>
    </recommendedName>
</protein>
<dbReference type="SUPFAM" id="SSF53098">
    <property type="entry name" value="Ribonuclease H-like"/>
    <property type="match status" value="1"/>
</dbReference>
<comment type="function">
    <text evidence="1">Component of the general transcription and DNA repair factor IIH (TFIIH) core complex, which is involved in general and transcription-coupled nucleotide excision repair (NER) of damaged DNA and, when complexed to TFIIK, in RNA transcription by RNA polymerase II. In NER, TFIIH acts by opening DNA around the lesion to allow the excision of the damaged oligonucleotide and its replacement by a new DNA fragment. In transcription, TFIIH has an essential role in transcription initiation. When the pre-initiation complex (PIC) has been established, TFIIH is required for promoter opening and promoter escape. Phosphorylation of the C-terminal tail (CTD) of the largest subunit of RNA polymerase II by the kinase module TFIIK controls the initiation of transcription.</text>
</comment>
<keyword evidence="8 9" id="KW-0539">Nucleus</keyword>
<keyword evidence="6 9" id="KW-0804">Transcription</keyword>
<dbReference type="GO" id="GO:0003690">
    <property type="term" value="F:double-stranded DNA binding"/>
    <property type="evidence" value="ECO:0007669"/>
    <property type="project" value="TreeGrafter"/>
</dbReference>
<dbReference type="EMBL" id="BQKY01000014">
    <property type="protein sequence ID" value="GJN93614.1"/>
    <property type="molecule type" value="Genomic_DNA"/>
</dbReference>
<dbReference type="Pfam" id="PF21762">
    <property type="entry name" value="DEDDh_C"/>
    <property type="match status" value="1"/>
</dbReference>
<feature type="domain" description="Transcription factor Tfb2 C-terminal" evidence="11">
    <location>
        <begin position="396"/>
        <end position="463"/>
    </location>
</feature>
<evidence type="ECO:0000259" key="11">
    <source>
        <dbReference type="Pfam" id="PF18307"/>
    </source>
</evidence>
<feature type="domain" description="Gfd2/YDR514C-like C-terminal" evidence="12">
    <location>
        <begin position="1040"/>
        <end position="1229"/>
    </location>
</feature>
<keyword evidence="7 9" id="KW-0234">DNA repair</keyword>
<comment type="subcellular location">
    <subcellularLocation>
        <location evidence="2 9">Nucleus</location>
    </subcellularLocation>
</comment>
<dbReference type="InterPro" id="IPR048519">
    <property type="entry name" value="Gfd2/YDR514C-like_C"/>
</dbReference>
<evidence type="ECO:0000256" key="5">
    <source>
        <dbReference type="ARBA" id="ARBA00023015"/>
    </source>
</evidence>
<sequence length="1279" mass="141261">MDAAQSNPLYGFLDRLSPSMFARLYAAPASCLSIFRLLPLTSRHIVLNMLWYDEVVRVRDTALWVRERKSDGGDKGERRHLTASLQALFHLQILTRSSPSSATLADDAELQLNAGFRESFRLALTGGGKGGSFGAAAMEQDKEITVQSLDSYAETQWETIQHFMVGSDAGAQKPGEKVLALLEKSGLMQSPTRSLRNMRITSKGFQFLLEDVNTQLWDLLLVYLEESQDLVETIGFLFMLSSLELGRAYLTSHLSAVQLSVLADLADYGLIYRSSSTSPTFYPTRLATTLTSSAPPLVSSRHMNEEKGFIVLETNYKLYAYTSNPLQIAVLGLFAHLKTRFANFVTGHITRESIRRGLANGITANQIVSYLASRAHPQMRAHAGTDDKLLPTTVVDQIRLWEHERRRIQTSEGYLYDDFSSSHDYDLVVNYAREIGVVLLELPRVRKVFVTHDGHQLVREFIKRRMAAAQAEAEAAAAGGTGGVEPELAGVPRPVQRVSPAELVPVSTRQPDRTRLAKSDAADDVTQAVSAPLPGGDHLHEMAGQYDDGAVGAVERPEGFYSVKVVNTWRKMLERELQLSPELMAQIFEHNIYADPALRVGDHFEMHEFHSRGFGHAALSRAQLLSIERRVRHFSGASNEALAAAWARLGPVASNVDRYAQTATTRRFDTLKAVGPFRETLRKANFATKPDVSTSSTGDAVDFEVPAAAAAAAAASSYSDAVAADVGVASTDRPADSAAEEAALSSDGVVAKQADGAASEAQKAALPDRLILWDDLARACRIFTQHLPKEHSLDSSVFPVTPTVLFYSLLGQNRYHLVKHSRTDGGYDIYVNSFNVRKGLYLLHKRLNEAGIPHRFPLLPAIASSELSRGPQLVKAKSAKEVWNLYHAGEPEKSGRGAVSPLRSDVEPVDDPTALVDSTPGSDDDFRMQMHSQTLKREAHARAADQYPSKRARTVEPSEDATDSPADEPSFDDLPAPDAAFSAPPASAPSSAPSSVPPLSPQHAALKDIVQQAKQGALKSFELEALRLAHAHALEHGGATFIALDVEFWEREHSVLLEFGWTLLEYTEDVDSGEITERREDQHVIIKENKSKRNGRHAPDARDHFDFGRSITLSQNSLYHLLSALLTSHSSAHETFLIFHDPRGDMRSLAQLGFDPPADFRTDLRQLGAPSEKGDAHGNIWVVDTQRLFSAWTGRKAQVGLEKACRELEVPTRRLHNAGNDAHYTLDLFERLMDRRRLPSPSSPLLKELDERAARLAESKKQTQQRTDEKREQKALDRF</sequence>
<organism evidence="13 14">
    <name type="scientific">Rhodotorula paludigena</name>
    <dbReference type="NCBI Taxonomy" id="86838"/>
    <lineage>
        <taxon>Eukaryota</taxon>
        <taxon>Fungi</taxon>
        <taxon>Dikarya</taxon>
        <taxon>Basidiomycota</taxon>
        <taxon>Pucciniomycotina</taxon>
        <taxon>Microbotryomycetes</taxon>
        <taxon>Sporidiobolales</taxon>
        <taxon>Sporidiobolaceae</taxon>
        <taxon>Rhodotorula</taxon>
    </lineage>
</organism>
<evidence type="ECO:0000256" key="8">
    <source>
        <dbReference type="ARBA" id="ARBA00023242"/>
    </source>
</evidence>
<evidence type="ECO:0000256" key="3">
    <source>
        <dbReference type="ARBA" id="ARBA00007132"/>
    </source>
</evidence>
<keyword evidence="4 9" id="KW-0227">DNA damage</keyword>
<accession>A0AAV5GUK2</accession>
<evidence type="ECO:0000259" key="12">
    <source>
        <dbReference type="Pfam" id="PF21762"/>
    </source>
</evidence>
<dbReference type="InterPro" id="IPR004598">
    <property type="entry name" value="TFIIH_p52/Tfb2"/>
</dbReference>
<dbReference type="Proteomes" id="UP001342314">
    <property type="component" value="Unassembled WGS sequence"/>
</dbReference>